<protein>
    <submittedName>
        <fullName evidence="1">Putative proteasome-type protease</fullName>
    </submittedName>
</protein>
<dbReference type="InterPro" id="IPR029055">
    <property type="entry name" value="Ntn_hydrolases_N"/>
</dbReference>
<keyword evidence="1" id="KW-0647">Proteasome</keyword>
<dbReference type="GO" id="GO:0051603">
    <property type="term" value="P:proteolysis involved in protein catabolic process"/>
    <property type="evidence" value="ECO:0007669"/>
    <property type="project" value="InterPro"/>
</dbReference>
<evidence type="ECO:0000313" key="2">
    <source>
        <dbReference type="Proteomes" id="UP000523821"/>
    </source>
</evidence>
<dbReference type="Proteomes" id="UP000523821">
    <property type="component" value="Unassembled WGS sequence"/>
</dbReference>
<gene>
    <name evidence="1" type="ORF">GGQ63_003564</name>
</gene>
<dbReference type="AlphaFoldDB" id="A0A7W9L3E4"/>
<evidence type="ECO:0000313" key="1">
    <source>
        <dbReference type="EMBL" id="MBB5754478.1"/>
    </source>
</evidence>
<proteinExistence type="predicted"/>
<comment type="caution">
    <text evidence="1">The sequence shown here is derived from an EMBL/GenBank/DDBJ whole genome shotgun (WGS) entry which is preliminary data.</text>
</comment>
<sequence length="253" mass="27761">MTYCVGLLVRNGLVVIADTRTNAGLDNIATFKKLHLFERPGERVITVATAGNLGISQSVINLLQEGMEHPETGEVETIFSFPTMFKVAQFVGRAIREVYRLHGKAMEHSQASFDVTLLVAGQVKGGRLRLFMVYSAGNFIEATADTPYLQIGEHKYGKPILDRAVTFDTDLPEALKLGLISMDSTIRSNLGVGMPIDIAVIRRDGITVEIAHRIDRTDGYFLDLRERWSAALRAAHQAIPAPPYGLPAATPLN</sequence>
<reference evidence="1 2" key="1">
    <citation type="submission" date="2020-08" db="EMBL/GenBank/DDBJ databases">
        <title>Genomic Encyclopedia of Type Strains, Phase IV (KMG-IV): sequencing the most valuable type-strain genomes for metagenomic binning, comparative biology and taxonomic classification.</title>
        <authorList>
            <person name="Goeker M."/>
        </authorList>
    </citation>
    <scope>NUCLEOTIDE SEQUENCE [LARGE SCALE GENOMIC DNA]</scope>
    <source>
        <strain evidence="1 2">DSM 16268</strain>
    </source>
</reference>
<organism evidence="1 2">
    <name type="scientific">Prosthecomicrobium pneumaticum</name>
    <dbReference type="NCBI Taxonomy" id="81895"/>
    <lineage>
        <taxon>Bacteria</taxon>
        <taxon>Pseudomonadati</taxon>
        <taxon>Pseudomonadota</taxon>
        <taxon>Alphaproteobacteria</taxon>
        <taxon>Hyphomicrobiales</taxon>
        <taxon>Kaistiaceae</taxon>
        <taxon>Prosthecomicrobium</taxon>
    </lineage>
</organism>
<dbReference type="Gene3D" id="3.60.20.10">
    <property type="entry name" value="Glutamine Phosphoribosylpyrophosphate, subunit 1, domain 1"/>
    <property type="match status" value="1"/>
</dbReference>
<dbReference type="PIRSF" id="PIRSF009120">
    <property type="entry name" value="UCP009120_prtse"/>
    <property type="match status" value="1"/>
</dbReference>
<dbReference type="Pfam" id="PF00227">
    <property type="entry name" value="Proteasome"/>
    <property type="match status" value="1"/>
</dbReference>
<dbReference type="InterPro" id="IPR001353">
    <property type="entry name" value="Proteasome_sua/b"/>
</dbReference>
<dbReference type="RefSeq" id="WP_183857916.1">
    <property type="nucleotide sequence ID" value="NZ_JACHOO010000008.1"/>
</dbReference>
<dbReference type="SUPFAM" id="SSF56235">
    <property type="entry name" value="N-terminal nucleophile aminohydrolases (Ntn hydrolases)"/>
    <property type="match status" value="1"/>
</dbReference>
<dbReference type="GO" id="GO:0008233">
    <property type="term" value="F:peptidase activity"/>
    <property type="evidence" value="ECO:0007669"/>
    <property type="project" value="UniProtKB-KW"/>
</dbReference>
<dbReference type="GO" id="GO:0005839">
    <property type="term" value="C:proteasome core complex"/>
    <property type="evidence" value="ECO:0007669"/>
    <property type="project" value="InterPro"/>
</dbReference>
<keyword evidence="2" id="KW-1185">Reference proteome</keyword>
<keyword evidence="1" id="KW-0645">Protease</keyword>
<accession>A0A7W9L3E4</accession>
<keyword evidence="1" id="KW-0378">Hydrolase</keyword>
<dbReference type="EMBL" id="JACHOO010000008">
    <property type="protein sequence ID" value="MBB5754478.1"/>
    <property type="molecule type" value="Genomic_DNA"/>
</dbReference>
<name>A0A7W9L3E4_9HYPH</name>
<dbReference type="InterPro" id="IPR016545">
    <property type="entry name" value="UCP009120_prtse"/>
</dbReference>